<feature type="transmembrane region" description="Helical" evidence="8">
    <location>
        <begin position="439"/>
        <end position="456"/>
    </location>
</feature>
<keyword evidence="6 8" id="KW-0472">Membrane</keyword>
<dbReference type="InterPro" id="IPR052175">
    <property type="entry name" value="ComplexI-like_HydComp"/>
</dbReference>
<dbReference type="InterPro" id="IPR001750">
    <property type="entry name" value="ND/Mrp_TM"/>
</dbReference>
<feature type="transmembrane region" description="Helical" evidence="8">
    <location>
        <begin position="361"/>
        <end position="385"/>
    </location>
</feature>
<dbReference type="EMBL" id="AP025592">
    <property type="protein sequence ID" value="BDG10411.1"/>
    <property type="molecule type" value="Genomic_DNA"/>
</dbReference>
<evidence type="ECO:0000256" key="2">
    <source>
        <dbReference type="ARBA" id="ARBA00022475"/>
    </source>
</evidence>
<organism evidence="10 11">
    <name type="scientific">Anaeromyxobacter paludicola</name>
    <dbReference type="NCBI Taxonomy" id="2918171"/>
    <lineage>
        <taxon>Bacteria</taxon>
        <taxon>Pseudomonadati</taxon>
        <taxon>Myxococcota</taxon>
        <taxon>Myxococcia</taxon>
        <taxon>Myxococcales</taxon>
        <taxon>Cystobacterineae</taxon>
        <taxon>Anaeromyxobacteraceae</taxon>
        <taxon>Anaeromyxobacter</taxon>
    </lineage>
</organism>
<evidence type="ECO:0000256" key="3">
    <source>
        <dbReference type="ARBA" id="ARBA00022692"/>
    </source>
</evidence>
<gene>
    <name evidence="10" type="primary">ehrD</name>
    <name evidence="10" type="ORF">AMPC_35240</name>
</gene>
<feature type="transmembrane region" description="Helical" evidence="8">
    <location>
        <begin position="190"/>
        <end position="207"/>
    </location>
</feature>
<keyword evidence="2" id="KW-1003">Cell membrane</keyword>
<evidence type="ECO:0000259" key="9">
    <source>
        <dbReference type="Pfam" id="PF00361"/>
    </source>
</evidence>
<comment type="subcellular location">
    <subcellularLocation>
        <location evidence="1">Cell membrane</location>
        <topology evidence="1">Multi-pass membrane protein</topology>
    </subcellularLocation>
    <subcellularLocation>
        <location evidence="7">Membrane</location>
        <topology evidence="7">Multi-pass membrane protein</topology>
    </subcellularLocation>
</comment>
<dbReference type="Pfam" id="PF00361">
    <property type="entry name" value="Proton_antipo_M"/>
    <property type="match status" value="1"/>
</dbReference>
<evidence type="ECO:0000313" key="10">
    <source>
        <dbReference type="EMBL" id="BDG10411.1"/>
    </source>
</evidence>
<evidence type="ECO:0000256" key="6">
    <source>
        <dbReference type="ARBA" id="ARBA00023136"/>
    </source>
</evidence>
<feature type="transmembrane region" description="Helical" evidence="8">
    <location>
        <begin position="90"/>
        <end position="109"/>
    </location>
</feature>
<keyword evidence="11" id="KW-1185">Reference proteome</keyword>
<feature type="transmembrane region" description="Helical" evidence="8">
    <location>
        <begin position="397"/>
        <end position="419"/>
    </location>
</feature>
<feature type="transmembrane region" description="Helical" evidence="8">
    <location>
        <begin position="115"/>
        <end position="134"/>
    </location>
</feature>
<dbReference type="RefSeq" id="WP_248342890.1">
    <property type="nucleotide sequence ID" value="NZ_AP025592.1"/>
</dbReference>
<feature type="transmembrane region" description="Helical" evidence="8">
    <location>
        <begin position="260"/>
        <end position="281"/>
    </location>
</feature>
<keyword evidence="5" id="KW-0560">Oxidoreductase</keyword>
<feature type="domain" description="NADH:quinone oxidoreductase/Mrp antiporter transmembrane" evidence="9">
    <location>
        <begin position="110"/>
        <end position="404"/>
    </location>
</feature>
<reference evidence="11" key="1">
    <citation type="journal article" date="2022" name="Int. J. Syst. Evol. Microbiol.">
        <title>Anaeromyxobacter oryzae sp. nov., Anaeromyxobacter diazotrophicus sp. nov. and Anaeromyxobacter paludicola sp. nov., isolated from paddy soils.</title>
        <authorList>
            <person name="Itoh H."/>
            <person name="Xu Z."/>
            <person name="Mise K."/>
            <person name="Masuda Y."/>
            <person name="Ushijima N."/>
            <person name="Hayakawa C."/>
            <person name="Shiratori Y."/>
            <person name="Senoo K."/>
        </authorList>
    </citation>
    <scope>NUCLEOTIDE SEQUENCE [LARGE SCALE GENOMIC DNA]</scope>
    <source>
        <strain evidence="11">Red630</strain>
    </source>
</reference>
<evidence type="ECO:0000256" key="5">
    <source>
        <dbReference type="ARBA" id="ARBA00023002"/>
    </source>
</evidence>
<feature type="transmembrane region" description="Helical" evidence="8">
    <location>
        <begin position="228"/>
        <end position="248"/>
    </location>
</feature>
<name>A0ABN6ND59_9BACT</name>
<evidence type="ECO:0000256" key="4">
    <source>
        <dbReference type="ARBA" id="ARBA00022989"/>
    </source>
</evidence>
<evidence type="ECO:0000313" key="11">
    <source>
        <dbReference type="Proteomes" id="UP001162734"/>
    </source>
</evidence>
<evidence type="ECO:0000256" key="7">
    <source>
        <dbReference type="RuleBase" id="RU000320"/>
    </source>
</evidence>
<protein>
    <submittedName>
        <fullName evidence="10">Hydrogenase</fullName>
    </submittedName>
</protein>
<sequence length="475" mass="49034">MLLVVLFPLLLGALAFALPSRRARPLLLLAGAVGHAAGVAWLFADPGEAIPGWLELDAPGKVVLATVSALFLASAAYAQRYLRLREDRENRVFVGGLLVLLAALSVVALSQHLGLLWVAIEVTTLTTAPLIYFDRDARSLEAAWKYLLVCSLGVALALLGTFFLALASAAPGGPRSLVLRELVAAGPALSRPWVRAAFVFLLVGYGTKMGLAPLHSWKPDAYGEAPGLLGALLSGGVTSAAFLALARVLQVCGAAGEGDFSRQALLVMGLLSMALACVFIVGQRDYKRMLAYSSVEHMGILAVGLGVGGAAGAGAFFHALNNGLVKGVLFLAAGSIHRSYGTKRVDEVRGALRRLPLSGPLFLAGFFAVTGAPPFGPFFSELAILQGAFGSGHAVAGALFLAFTAVIFVGMGSIVLGVVQGDPEGCPERPGQADGWGNAAPPLALLAASLVLGLWLPPSLRDLFAAASATVGGRP</sequence>
<keyword evidence="3 7" id="KW-0812">Transmembrane</keyword>
<proteinExistence type="predicted"/>
<accession>A0ABN6ND59</accession>
<dbReference type="PANTHER" id="PTHR42682:SF5">
    <property type="entry name" value="HYDROGENASE-4 COMPONENT F"/>
    <property type="match status" value="1"/>
</dbReference>
<evidence type="ECO:0000256" key="8">
    <source>
        <dbReference type="SAM" id="Phobius"/>
    </source>
</evidence>
<feature type="transmembrane region" description="Helical" evidence="8">
    <location>
        <begin position="60"/>
        <end position="78"/>
    </location>
</feature>
<evidence type="ECO:0000256" key="1">
    <source>
        <dbReference type="ARBA" id="ARBA00004651"/>
    </source>
</evidence>
<dbReference type="Proteomes" id="UP001162734">
    <property type="component" value="Chromosome"/>
</dbReference>
<feature type="transmembrane region" description="Helical" evidence="8">
    <location>
        <begin position="146"/>
        <end position="170"/>
    </location>
</feature>
<keyword evidence="4 8" id="KW-1133">Transmembrane helix</keyword>
<dbReference type="PANTHER" id="PTHR42682">
    <property type="entry name" value="HYDROGENASE-4 COMPONENT F"/>
    <property type="match status" value="1"/>
</dbReference>